<gene>
    <name evidence="12" type="ORF">CGI_10001459</name>
    <name evidence="13" type="ORF">CGI_10003903</name>
</gene>
<feature type="transmembrane region" description="Helical" evidence="10">
    <location>
        <begin position="59"/>
        <end position="85"/>
    </location>
</feature>
<dbReference type="EMBL" id="JH816424">
    <property type="protein sequence ID" value="EKC21448.1"/>
    <property type="molecule type" value="Genomic_DNA"/>
</dbReference>
<comment type="similarity">
    <text evidence="9">Belongs to the G-protein coupled receptor 1 family.</text>
</comment>
<feature type="transmembrane region" description="Helical" evidence="10">
    <location>
        <begin position="232"/>
        <end position="253"/>
    </location>
</feature>
<feature type="domain" description="G-protein coupled receptors family 1 profile" evidence="11">
    <location>
        <begin position="38"/>
        <end position="286"/>
    </location>
</feature>
<proteinExistence type="inferred from homology"/>
<organism evidence="13">
    <name type="scientific">Magallana gigas</name>
    <name type="common">Pacific oyster</name>
    <name type="synonym">Crassostrea gigas</name>
    <dbReference type="NCBI Taxonomy" id="29159"/>
    <lineage>
        <taxon>Eukaryota</taxon>
        <taxon>Metazoa</taxon>
        <taxon>Spiralia</taxon>
        <taxon>Lophotrochozoa</taxon>
        <taxon>Mollusca</taxon>
        <taxon>Bivalvia</taxon>
        <taxon>Autobranchia</taxon>
        <taxon>Pteriomorphia</taxon>
        <taxon>Ostreida</taxon>
        <taxon>Ostreoidea</taxon>
        <taxon>Ostreidae</taxon>
        <taxon>Magallana</taxon>
    </lineage>
</organism>
<evidence type="ECO:0000256" key="1">
    <source>
        <dbReference type="ARBA" id="ARBA00004651"/>
    </source>
</evidence>
<keyword evidence="2" id="KW-1003">Cell membrane</keyword>
<dbReference type="AlphaFoldDB" id="K1PIP4"/>
<reference evidence="13" key="1">
    <citation type="journal article" date="2012" name="Nature">
        <title>The oyster genome reveals stress adaptation and complexity of shell formation.</title>
        <authorList>
            <person name="Zhang G."/>
            <person name="Fang X."/>
            <person name="Guo X."/>
            <person name="Li L."/>
            <person name="Luo R."/>
            <person name="Xu F."/>
            <person name="Yang P."/>
            <person name="Zhang L."/>
            <person name="Wang X."/>
            <person name="Qi H."/>
            <person name="Xiong Z."/>
            <person name="Que H."/>
            <person name="Xie Y."/>
            <person name="Holland P.W."/>
            <person name="Paps J."/>
            <person name="Zhu Y."/>
            <person name="Wu F."/>
            <person name="Chen Y."/>
            <person name="Wang J."/>
            <person name="Peng C."/>
            <person name="Meng J."/>
            <person name="Yang L."/>
            <person name="Liu J."/>
            <person name="Wen B."/>
            <person name="Zhang N."/>
            <person name="Huang Z."/>
            <person name="Zhu Q."/>
            <person name="Feng Y."/>
            <person name="Mount A."/>
            <person name="Hedgecock D."/>
            <person name="Xu Z."/>
            <person name="Liu Y."/>
            <person name="Domazet-Loso T."/>
            <person name="Du Y."/>
            <person name="Sun X."/>
            <person name="Zhang S."/>
            <person name="Liu B."/>
            <person name="Cheng P."/>
            <person name="Jiang X."/>
            <person name="Li J."/>
            <person name="Fan D."/>
            <person name="Wang W."/>
            <person name="Fu W."/>
            <person name="Wang T."/>
            <person name="Wang B."/>
            <person name="Zhang J."/>
            <person name="Peng Z."/>
            <person name="Li Y."/>
            <person name="Li N."/>
            <person name="Wang J."/>
            <person name="Chen M."/>
            <person name="He Y."/>
            <person name="Tan F."/>
            <person name="Song X."/>
            <person name="Zheng Q."/>
            <person name="Huang R."/>
            <person name="Yang H."/>
            <person name="Du X."/>
            <person name="Chen L."/>
            <person name="Yang M."/>
            <person name="Gaffney P.M."/>
            <person name="Wang S."/>
            <person name="Luo L."/>
            <person name="She Z."/>
            <person name="Ming Y."/>
            <person name="Huang W."/>
            <person name="Zhang S."/>
            <person name="Huang B."/>
            <person name="Zhang Y."/>
            <person name="Qu T."/>
            <person name="Ni P."/>
            <person name="Miao G."/>
            <person name="Wang J."/>
            <person name="Wang Q."/>
            <person name="Steinberg C.E."/>
            <person name="Wang H."/>
            <person name="Li N."/>
            <person name="Qian L."/>
            <person name="Zhang G."/>
            <person name="Li Y."/>
            <person name="Yang H."/>
            <person name="Liu X."/>
            <person name="Wang J."/>
            <person name="Yin Y."/>
            <person name="Wang J."/>
        </authorList>
    </citation>
    <scope>NUCLEOTIDE SEQUENCE [LARGE SCALE GENOMIC DNA]</scope>
    <source>
        <strain evidence="13">05x7-T-G4-1.051#20</strain>
    </source>
</reference>
<protein>
    <submittedName>
        <fullName evidence="13">Gustatory receptor trehalose 1</fullName>
    </submittedName>
</protein>
<feature type="transmembrane region" description="Helical" evidence="10">
    <location>
        <begin position="26"/>
        <end position="47"/>
    </location>
</feature>
<dbReference type="InterPro" id="IPR017452">
    <property type="entry name" value="GPCR_Rhodpsn_7TM"/>
</dbReference>
<evidence type="ECO:0000313" key="13">
    <source>
        <dbReference type="EMBL" id="EKC21448.1"/>
    </source>
</evidence>
<feature type="transmembrane region" description="Helical" evidence="10">
    <location>
        <begin position="181"/>
        <end position="204"/>
    </location>
</feature>
<evidence type="ECO:0000256" key="8">
    <source>
        <dbReference type="ARBA" id="ARBA00023224"/>
    </source>
</evidence>
<dbReference type="PROSITE" id="PS00237">
    <property type="entry name" value="G_PROTEIN_RECEP_F1_1"/>
    <property type="match status" value="1"/>
</dbReference>
<evidence type="ECO:0000256" key="4">
    <source>
        <dbReference type="ARBA" id="ARBA00022989"/>
    </source>
</evidence>
<feature type="transmembrane region" description="Helical" evidence="10">
    <location>
        <begin position="97"/>
        <end position="116"/>
    </location>
</feature>
<dbReference type="PANTHER" id="PTHR22752">
    <property type="entry name" value="G PROTEIN-COUPLED RECEPTOR"/>
    <property type="match status" value="1"/>
</dbReference>
<evidence type="ECO:0000256" key="6">
    <source>
        <dbReference type="ARBA" id="ARBA00023136"/>
    </source>
</evidence>
<dbReference type="Pfam" id="PF00001">
    <property type="entry name" value="7tm_1"/>
    <property type="match status" value="1"/>
</dbReference>
<dbReference type="PRINTS" id="PR00237">
    <property type="entry name" value="GPCRRHODOPSN"/>
</dbReference>
<dbReference type="PROSITE" id="PS50262">
    <property type="entry name" value="G_PROTEIN_RECEP_F1_2"/>
    <property type="match status" value="1"/>
</dbReference>
<dbReference type="InterPro" id="IPR000276">
    <property type="entry name" value="GPCR_Rhodpsn"/>
</dbReference>
<name>K1PIP4_MAGGI</name>
<keyword evidence="8 9" id="KW-0807">Transducer</keyword>
<evidence type="ECO:0000256" key="10">
    <source>
        <dbReference type="SAM" id="Phobius"/>
    </source>
</evidence>
<dbReference type="GO" id="GO:0005886">
    <property type="term" value="C:plasma membrane"/>
    <property type="evidence" value="ECO:0007669"/>
    <property type="project" value="UniProtKB-SubCell"/>
</dbReference>
<dbReference type="EMBL" id="JH823167">
    <property type="protein sequence ID" value="EKC17240.1"/>
    <property type="molecule type" value="Genomic_DNA"/>
</dbReference>
<dbReference type="CDD" id="cd00637">
    <property type="entry name" value="7tm_classA_rhodopsin-like"/>
    <property type="match status" value="1"/>
</dbReference>
<keyword evidence="3 9" id="KW-0812">Transmembrane</keyword>
<evidence type="ECO:0000256" key="9">
    <source>
        <dbReference type="RuleBase" id="RU000688"/>
    </source>
</evidence>
<dbReference type="SUPFAM" id="SSF81321">
    <property type="entry name" value="Family A G protein-coupled receptor-like"/>
    <property type="match status" value="1"/>
</dbReference>
<dbReference type="KEGG" id="crg:105324474"/>
<evidence type="ECO:0000256" key="5">
    <source>
        <dbReference type="ARBA" id="ARBA00023040"/>
    </source>
</evidence>
<dbReference type="Gene3D" id="1.20.1070.10">
    <property type="entry name" value="Rhodopsin 7-helix transmembrane proteins"/>
    <property type="match status" value="1"/>
</dbReference>
<evidence type="ECO:0000259" key="11">
    <source>
        <dbReference type="PROSITE" id="PS50262"/>
    </source>
</evidence>
<dbReference type="HOGENOM" id="CLU_821951_0_0_1"/>
<keyword evidence="6 10" id="KW-0472">Membrane</keyword>
<accession>K1PIP4</accession>
<feature type="transmembrane region" description="Helical" evidence="10">
    <location>
        <begin position="265"/>
        <end position="286"/>
    </location>
</feature>
<dbReference type="OrthoDB" id="10044919at2759"/>
<sequence>MTGDLSANHVHGAGKDFPWNRTMHQVLSSSIAIIGTILNLVAIFVLYKEGLHRQSPFKFVLNLFVSNFLMCSVCLPIISYCAFFLDADNIGPCPYYGYIIYSIVGTAVLNIVLISFNRYFLIVRFSLYHRIYTARNIRIILVVVWTFYPTLLVFPLTNIWGTFTYDNLRFMCNPLHSNSSFRVFVLVTTVIITVPTILFCYVEILRKVNSSFRRVASVHSGVVQRMRNDRQLVRTILVTIILFTCMNLPFIMLSILDPHMNKVDLWIHGFAIYLGWSNSIVNPLIYSTLNYQIKSSLLGVFSALFKKNPNADFPKVIAEIEIKVIAVPRRASSHETTI</sequence>
<evidence type="ECO:0000256" key="2">
    <source>
        <dbReference type="ARBA" id="ARBA00022475"/>
    </source>
</evidence>
<evidence type="ECO:0000256" key="3">
    <source>
        <dbReference type="ARBA" id="ARBA00022692"/>
    </source>
</evidence>
<comment type="subcellular location">
    <subcellularLocation>
        <location evidence="1">Cell membrane</location>
        <topology evidence="1">Multi-pass membrane protein</topology>
    </subcellularLocation>
</comment>
<evidence type="ECO:0000256" key="7">
    <source>
        <dbReference type="ARBA" id="ARBA00023170"/>
    </source>
</evidence>
<keyword evidence="7 9" id="KW-0675">Receptor</keyword>
<keyword evidence="4 10" id="KW-1133">Transmembrane helix</keyword>
<evidence type="ECO:0000313" key="12">
    <source>
        <dbReference type="EMBL" id="EKC17240.1"/>
    </source>
</evidence>
<dbReference type="GO" id="GO:0004930">
    <property type="term" value="F:G protein-coupled receptor activity"/>
    <property type="evidence" value="ECO:0007669"/>
    <property type="project" value="UniProtKB-KW"/>
</dbReference>
<keyword evidence="5 9" id="KW-0297">G-protein coupled receptor</keyword>
<feature type="transmembrane region" description="Helical" evidence="10">
    <location>
        <begin position="137"/>
        <end position="161"/>
    </location>
</feature>